<dbReference type="Pfam" id="PF01061">
    <property type="entry name" value="ABC2_membrane"/>
    <property type="match status" value="1"/>
</dbReference>
<dbReference type="InterPro" id="IPR000412">
    <property type="entry name" value="ABC_2_transport"/>
</dbReference>
<feature type="domain" description="ABC transmembrane type-2" evidence="6">
    <location>
        <begin position="20"/>
        <end position="238"/>
    </location>
</feature>
<feature type="transmembrane region" description="Helical" evidence="5">
    <location>
        <begin position="51"/>
        <end position="71"/>
    </location>
</feature>
<feature type="transmembrane region" description="Helical" evidence="5">
    <location>
        <begin position="160"/>
        <end position="179"/>
    </location>
</feature>
<sequence>MRTFWLLYKSEAKLSFREMSSFIFGLILPLGLMALLGAFGESNEDLNRSFASVATIGLVSSGVMSLPLSLSSYRERKILKRYQVTPISPAHLLSAHVAFCFSLSIVSMIGVFLVAKLGFGMEFLGSPSLFIGAYLITMISIHSIGMVIASLSPREKTTGAISSAIYFPMFLLSGATIPIEIMPDFLQTLAKIFPLTYGIEWLKGIALHEPGGYALHITVLVGVALLGIFISIRTFRWE</sequence>
<keyword evidence="4 5" id="KW-0472">Membrane</keyword>
<organism evidence="7 8">
    <name type="scientific">Shouchella xiaoxiensis</name>
    <dbReference type="NCBI Taxonomy" id="766895"/>
    <lineage>
        <taxon>Bacteria</taxon>
        <taxon>Bacillati</taxon>
        <taxon>Bacillota</taxon>
        <taxon>Bacilli</taxon>
        <taxon>Bacillales</taxon>
        <taxon>Bacillaceae</taxon>
        <taxon>Shouchella</taxon>
    </lineage>
</organism>
<dbReference type="InterPro" id="IPR013525">
    <property type="entry name" value="ABC2_TM"/>
</dbReference>
<dbReference type="InterPro" id="IPR052902">
    <property type="entry name" value="ABC-2_transporter"/>
</dbReference>
<dbReference type="Proteomes" id="UP001179280">
    <property type="component" value="Unassembled WGS sequence"/>
</dbReference>
<evidence type="ECO:0000256" key="3">
    <source>
        <dbReference type="ARBA" id="ARBA00022989"/>
    </source>
</evidence>
<dbReference type="PRINTS" id="PR00164">
    <property type="entry name" value="ABC2TRNSPORT"/>
</dbReference>
<comment type="caution">
    <text evidence="7">The sequence shown here is derived from an EMBL/GenBank/DDBJ whole genome shotgun (WGS) entry which is preliminary data.</text>
</comment>
<dbReference type="PIRSF" id="PIRSF006648">
    <property type="entry name" value="DrrB"/>
    <property type="match status" value="1"/>
</dbReference>
<dbReference type="PANTHER" id="PTHR43027">
    <property type="entry name" value="DOXORUBICIN RESISTANCE ABC TRANSPORTER PERMEASE PROTEIN DRRC-RELATED"/>
    <property type="match status" value="1"/>
</dbReference>
<comment type="similarity">
    <text evidence="5">Belongs to the ABC-2 integral membrane protein family.</text>
</comment>
<accession>A0ABS2SXF5</accession>
<feature type="transmembrane region" description="Helical" evidence="5">
    <location>
        <begin position="21"/>
        <end position="39"/>
    </location>
</feature>
<comment type="subcellular location">
    <subcellularLocation>
        <location evidence="5">Cell membrane</location>
        <topology evidence="5">Multi-pass membrane protein</topology>
    </subcellularLocation>
    <subcellularLocation>
        <location evidence="1">Membrane</location>
        <topology evidence="1">Multi-pass membrane protein</topology>
    </subcellularLocation>
</comment>
<evidence type="ECO:0000256" key="4">
    <source>
        <dbReference type="ARBA" id="ARBA00023136"/>
    </source>
</evidence>
<evidence type="ECO:0000256" key="1">
    <source>
        <dbReference type="ARBA" id="ARBA00004141"/>
    </source>
</evidence>
<keyword evidence="5" id="KW-0813">Transport</keyword>
<dbReference type="PANTHER" id="PTHR43027:SF2">
    <property type="entry name" value="TRANSPORT PERMEASE PROTEIN"/>
    <property type="match status" value="1"/>
</dbReference>
<dbReference type="PROSITE" id="PS51012">
    <property type="entry name" value="ABC_TM2"/>
    <property type="match status" value="1"/>
</dbReference>
<dbReference type="InterPro" id="IPR047817">
    <property type="entry name" value="ABC2_TM_bact-type"/>
</dbReference>
<protein>
    <recommendedName>
        <fullName evidence="5">Transport permease protein</fullName>
    </recommendedName>
</protein>
<evidence type="ECO:0000313" key="7">
    <source>
        <dbReference type="EMBL" id="MBM7839139.1"/>
    </source>
</evidence>
<proteinExistence type="inferred from homology"/>
<dbReference type="RefSeq" id="WP_204466463.1">
    <property type="nucleotide sequence ID" value="NZ_JAFBCV010000007.1"/>
</dbReference>
<feature type="transmembrane region" description="Helical" evidence="5">
    <location>
        <begin position="213"/>
        <end position="232"/>
    </location>
</feature>
<name>A0ABS2SXF5_9BACI</name>
<feature type="transmembrane region" description="Helical" evidence="5">
    <location>
        <begin position="92"/>
        <end position="115"/>
    </location>
</feature>
<evidence type="ECO:0000313" key="8">
    <source>
        <dbReference type="Proteomes" id="UP001179280"/>
    </source>
</evidence>
<evidence type="ECO:0000256" key="5">
    <source>
        <dbReference type="RuleBase" id="RU361157"/>
    </source>
</evidence>
<gene>
    <name evidence="7" type="ORF">JOC54_002410</name>
</gene>
<feature type="transmembrane region" description="Helical" evidence="5">
    <location>
        <begin position="127"/>
        <end position="148"/>
    </location>
</feature>
<keyword evidence="8" id="KW-1185">Reference proteome</keyword>
<evidence type="ECO:0000256" key="2">
    <source>
        <dbReference type="ARBA" id="ARBA00022692"/>
    </source>
</evidence>
<keyword evidence="5" id="KW-1003">Cell membrane</keyword>
<dbReference type="EMBL" id="JAFBCV010000007">
    <property type="protein sequence ID" value="MBM7839139.1"/>
    <property type="molecule type" value="Genomic_DNA"/>
</dbReference>
<keyword evidence="3 5" id="KW-1133">Transmembrane helix</keyword>
<reference evidence="7" key="1">
    <citation type="submission" date="2021-01" db="EMBL/GenBank/DDBJ databases">
        <title>Genomic Encyclopedia of Type Strains, Phase IV (KMG-IV): sequencing the most valuable type-strain genomes for metagenomic binning, comparative biology and taxonomic classification.</title>
        <authorList>
            <person name="Goeker M."/>
        </authorList>
    </citation>
    <scope>NUCLEOTIDE SEQUENCE</scope>
    <source>
        <strain evidence="7">DSM 21943</strain>
    </source>
</reference>
<keyword evidence="2 5" id="KW-0812">Transmembrane</keyword>
<evidence type="ECO:0000259" key="6">
    <source>
        <dbReference type="PROSITE" id="PS51012"/>
    </source>
</evidence>